<keyword evidence="1" id="KW-1133">Transmembrane helix</keyword>
<dbReference type="SUPFAM" id="SSF53649">
    <property type="entry name" value="Alkaline phosphatase-like"/>
    <property type="match status" value="1"/>
</dbReference>
<feature type="transmembrane region" description="Helical" evidence="1">
    <location>
        <begin position="25"/>
        <end position="45"/>
    </location>
</feature>
<sequence length="669" mass="76995">MQIPEREVSVEMYCRLPLARISRRYLTILGTLGFVFAAMMVYTHVDEERYMTFQEKYLEIFRFVPSPRPYPPEGALDKSQTCIHPKLDVTDPVMMHFYKKLKKVQCKGVTNWVFVSNGTLRFDPKAVILYGSFKCNYFPLIRGPGDYNITYGNMTENVQDGSALVSDFFKIECMSTKKKNYTNIHAGVHVNKTIKARLASNKPPAGGLGLSVALLGFDSMSRMSWLRRMPITRNYLVNSLNAIELEGYNILGDGTPAALLPILTGKHEQELPEARRSMNFSNPVDDFPWIWKDFQNNGYVTSWADAEVSIAPFNYRLLGFEHSPTDYFMRPFFLAVDPTYKKYSRYCHGSEPKHMIWLKWVQDLFYMYKDDPKFLVHFYTPLSHDDNNLITMADEDLKRTIENLELQGYLNNTLLLVMADHGARFANVRRTYSGKLEERMPYVSLRFPPWFHEMYPDVINNVKTNTQRLTNPFDIHETLRDILNFSGAGQGSVKDRGISLFKSIPKERSCEDADVAPHWCACLSWQDVNATDEVASRALRTAVETINFFTDSYRADCALLAAGEVSMVSRQVVNEDLLRFKETTGDRGLEPILANKSMTLERVIYQLTFFTEPGHGEFEVTLEYLPSTDVMTVDPKAISRINKYGDDPACILQKNREIRQFCYCNNNIR</sequence>
<dbReference type="GO" id="GO:0005615">
    <property type="term" value="C:extracellular space"/>
    <property type="evidence" value="ECO:0007669"/>
    <property type="project" value="TreeGrafter"/>
</dbReference>
<dbReference type="Pfam" id="PF02995">
    <property type="entry name" value="DUF229"/>
    <property type="match status" value="1"/>
</dbReference>
<dbReference type="Proteomes" id="UP001165740">
    <property type="component" value="Chromosome 5"/>
</dbReference>
<keyword evidence="1" id="KW-0812">Transmembrane</keyword>
<dbReference type="InterPro" id="IPR017850">
    <property type="entry name" value="Alkaline_phosphatase_core_sf"/>
</dbReference>
<name>A0A9W3AHZ9_BIOGL</name>
<evidence type="ECO:0000313" key="2">
    <source>
        <dbReference type="Proteomes" id="UP001165740"/>
    </source>
</evidence>
<dbReference type="Gene3D" id="3.40.720.10">
    <property type="entry name" value="Alkaline Phosphatase, subunit A"/>
    <property type="match status" value="1"/>
</dbReference>
<reference evidence="3" key="1">
    <citation type="submission" date="2025-08" db="UniProtKB">
        <authorList>
            <consortium name="RefSeq"/>
        </authorList>
    </citation>
    <scope>IDENTIFICATION</scope>
</reference>
<dbReference type="AlphaFoldDB" id="A0A9W3AHZ9"/>
<dbReference type="CDD" id="cd16021">
    <property type="entry name" value="ALP_like"/>
    <property type="match status" value="1"/>
</dbReference>
<dbReference type="PANTHER" id="PTHR10974">
    <property type="entry name" value="FI08016P-RELATED"/>
    <property type="match status" value="1"/>
</dbReference>
<keyword evidence="2" id="KW-1185">Reference proteome</keyword>
<keyword evidence="1" id="KW-0472">Membrane</keyword>
<dbReference type="RefSeq" id="XP_055886770.1">
    <property type="nucleotide sequence ID" value="XM_056030795.1"/>
</dbReference>
<dbReference type="GeneID" id="106063951"/>
<dbReference type="InterPro" id="IPR004245">
    <property type="entry name" value="DUF229"/>
</dbReference>
<dbReference type="OrthoDB" id="413313at2759"/>
<accession>A0A9W3AHZ9</accession>
<dbReference type="PANTHER" id="PTHR10974:SF73">
    <property type="entry name" value="FI21235P1"/>
    <property type="match status" value="1"/>
</dbReference>
<proteinExistence type="predicted"/>
<dbReference type="OMA" id="MYAEDAF"/>
<organism evidence="2 3">
    <name type="scientific">Biomphalaria glabrata</name>
    <name type="common">Bloodfluke planorb</name>
    <name type="synonym">Freshwater snail</name>
    <dbReference type="NCBI Taxonomy" id="6526"/>
    <lineage>
        <taxon>Eukaryota</taxon>
        <taxon>Metazoa</taxon>
        <taxon>Spiralia</taxon>
        <taxon>Lophotrochozoa</taxon>
        <taxon>Mollusca</taxon>
        <taxon>Gastropoda</taxon>
        <taxon>Heterobranchia</taxon>
        <taxon>Euthyneura</taxon>
        <taxon>Panpulmonata</taxon>
        <taxon>Hygrophila</taxon>
        <taxon>Lymnaeoidea</taxon>
        <taxon>Planorbidae</taxon>
        <taxon>Biomphalaria</taxon>
    </lineage>
</organism>
<evidence type="ECO:0000256" key="1">
    <source>
        <dbReference type="SAM" id="Phobius"/>
    </source>
</evidence>
<dbReference type="FunFam" id="3.40.720.10:FF:000017">
    <property type="entry name" value="Predicted protein"/>
    <property type="match status" value="1"/>
</dbReference>
<protein>
    <submittedName>
        <fullName evidence="3">Uncharacterized protein LOC106063951</fullName>
    </submittedName>
</protein>
<gene>
    <name evidence="3" type="primary">LOC106063951</name>
</gene>
<evidence type="ECO:0000313" key="3">
    <source>
        <dbReference type="RefSeq" id="XP_055886770.1"/>
    </source>
</evidence>